<proteinExistence type="predicted"/>
<dbReference type="Pfam" id="PF10988">
    <property type="entry name" value="DUF2807"/>
    <property type="match status" value="1"/>
</dbReference>
<dbReference type="RefSeq" id="WP_072301809.1">
    <property type="nucleotide sequence ID" value="NZ_FPIY01000001.1"/>
</dbReference>
<sequence>MTTLSKITIALVISLLLSSCSFNFGDGKKGNGELTEQNREITNSFDRISASEGINVYVTQAKEFSIRVEADENVIDLIGTDVKDGKLKIHAIENIGRATKNVHVTLPVITALYSSSGADLNSESQIEADEIDLNASSGADIQIALVANSVNADCSSGADIKLSGKTNNLTVNASSGSDIDARELKTKNCDADASSGADISVDVSDSLIADASSGADILYTGNATVKKNKSSSGSVKKR</sequence>
<evidence type="ECO:0000259" key="2">
    <source>
        <dbReference type="Pfam" id="PF10988"/>
    </source>
</evidence>
<dbReference type="AlphaFoldDB" id="A0A1K1LV56"/>
<feature type="domain" description="Putative auto-transporter adhesin head GIN" evidence="2">
    <location>
        <begin position="45"/>
        <end position="223"/>
    </location>
</feature>
<evidence type="ECO:0000313" key="4">
    <source>
        <dbReference type="Proteomes" id="UP000183257"/>
    </source>
</evidence>
<dbReference type="EMBL" id="FPIY01000001">
    <property type="protein sequence ID" value="SFW14813.1"/>
    <property type="molecule type" value="Genomic_DNA"/>
</dbReference>
<dbReference type="STRING" id="76595.SAMN05660313_00104"/>
<accession>A0A1K1LV56</accession>
<dbReference type="Proteomes" id="UP000183257">
    <property type="component" value="Unassembled WGS sequence"/>
</dbReference>
<name>A0A1K1LV56_9FLAO</name>
<keyword evidence="4" id="KW-1185">Reference proteome</keyword>
<gene>
    <name evidence="3" type="ORF">SAMN05660313_00104</name>
</gene>
<feature type="chain" id="PRO_5012566260" evidence="1">
    <location>
        <begin position="26"/>
        <end position="238"/>
    </location>
</feature>
<dbReference type="Gene3D" id="2.160.20.120">
    <property type="match status" value="1"/>
</dbReference>
<dbReference type="PROSITE" id="PS51257">
    <property type="entry name" value="PROKAR_LIPOPROTEIN"/>
    <property type="match status" value="1"/>
</dbReference>
<reference evidence="4" key="1">
    <citation type="submission" date="2016-11" db="EMBL/GenBank/DDBJ databases">
        <authorList>
            <person name="Varghese N."/>
            <person name="Submissions S."/>
        </authorList>
    </citation>
    <scope>NUCLEOTIDE SEQUENCE [LARGE SCALE GENOMIC DNA]</scope>
    <source>
        <strain evidence="4">DSM 24786</strain>
    </source>
</reference>
<dbReference type="InterPro" id="IPR021255">
    <property type="entry name" value="DUF2807"/>
</dbReference>
<dbReference type="OrthoDB" id="942536at2"/>
<keyword evidence="1" id="KW-0732">Signal</keyword>
<protein>
    <submittedName>
        <fullName evidence="3">Putative auto-transporter adhesin, head GIN domain</fullName>
    </submittedName>
</protein>
<feature type="signal peptide" evidence="1">
    <location>
        <begin position="1"/>
        <end position="25"/>
    </location>
</feature>
<evidence type="ECO:0000256" key="1">
    <source>
        <dbReference type="SAM" id="SignalP"/>
    </source>
</evidence>
<organism evidence="3 4">
    <name type="scientific">Cellulophaga fucicola</name>
    <dbReference type="NCBI Taxonomy" id="76595"/>
    <lineage>
        <taxon>Bacteria</taxon>
        <taxon>Pseudomonadati</taxon>
        <taxon>Bacteroidota</taxon>
        <taxon>Flavobacteriia</taxon>
        <taxon>Flavobacteriales</taxon>
        <taxon>Flavobacteriaceae</taxon>
        <taxon>Cellulophaga</taxon>
    </lineage>
</organism>
<evidence type="ECO:0000313" key="3">
    <source>
        <dbReference type="EMBL" id="SFW14813.1"/>
    </source>
</evidence>